<dbReference type="EMBL" id="CAJOBE010003765">
    <property type="protein sequence ID" value="CAF3899400.1"/>
    <property type="molecule type" value="Genomic_DNA"/>
</dbReference>
<evidence type="ECO:0008006" key="5">
    <source>
        <dbReference type="Google" id="ProtNLM"/>
    </source>
</evidence>
<name>A0A819HK16_9BILA</name>
<keyword evidence="1" id="KW-0560">Oxidoreductase</keyword>
<evidence type="ECO:0000256" key="2">
    <source>
        <dbReference type="SAM" id="MobiDB-lite"/>
    </source>
</evidence>
<dbReference type="GO" id="GO:0016491">
    <property type="term" value="F:oxidoreductase activity"/>
    <property type="evidence" value="ECO:0007669"/>
    <property type="project" value="UniProtKB-KW"/>
</dbReference>
<dbReference type="PRINTS" id="PR00081">
    <property type="entry name" value="GDHRDH"/>
</dbReference>
<evidence type="ECO:0000313" key="4">
    <source>
        <dbReference type="Proteomes" id="UP000663874"/>
    </source>
</evidence>
<dbReference type="Pfam" id="PF00106">
    <property type="entry name" value="adh_short"/>
    <property type="match status" value="1"/>
</dbReference>
<dbReference type="AlphaFoldDB" id="A0A819HK16"/>
<organism evidence="3 4">
    <name type="scientific">Rotaria sordida</name>
    <dbReference type="NCBI Taxonomy" id="392033"/>
    <lineage>
        <taxon>Eukaryota</taxon>
        <taxon>Metazoa</taxon>
        <taxon>Spiralia</taxon>
        <taxon>Gnathifera</taxon>
        <taxon>Rotifera</taxon>
        <taxon>Eurotatoria</taxon>
        <taxon>Bdelloidea</taxon>
        <taxon>Philodinida</taxon>
        <taxon>Philodinidae</taxon>
        <taxon>Rotaria</taxon>
    </lineage>
</organism>
<proteinExistence type="predicted"/>
<dbReference type="InterPro" id="IPR002347">
    <property type="entry name" value="SDR_fam"/>
</dbReference>
<dbReference type="Gene3D" id="3.40.50.720">
    <property type="entry name" value="NAD(P)-binding Rossmann-like Domain"/>
    <property type="match status" value="1"/>
</dbReference>
<feature type="compositionally biased region" description="Polar residues" evidence="2">
    <location>
        <begin position="1"/>
        <end position="24"/>
    </location>
</feature>
<dbReference type="SUPFAM" id="SSF51735">
    <property type="entry name" value="NAD(P)-binding Rossmann-fold domains"/>
    <property type="match status" value="1"/>
</dbReference>
<reference evidence="3" key="1">
    <citation type="submission" date="2021-02" db="EMBL/GenBank/DDBJ databases">
        <authorList>
            <person name="Nowell W R."/>
        </authorList>
    </citation>
    <scope>NUCLEOTIDE SEQUENCE</scope>
</reference>
<dbReference type="PANTHER" id="PTHR43157:SF31">
    <property type="entry name" value="PHOSPHATIDYLINOSITOL-GLYCAN BIOSYNTHESIS CLASS F PROTEIN"/>
    <property type="match status" value="1"/>
</dbReference>
<dbReference type="InterPro" id="IPR036291">
    <property type="entry name" value="NAD(P)-bd_dom_sf"/>
</dbReference>
<sequence>MADQPVQINNINTGLASTNNGAIQSSNNNNGNSMNKINNKNKKKNSFKVLNKQRFSTHYERTNQYNNNRAATSRFGYDGENLDDYHRRYGQELYWRNKSIKKVEQMSAPVTTVTTVATPATAPFTPEEDLFSIAHQLFDQYRIAIFVLTGTVITAWLYNKLWVNRKFYPSMQLMQGKTVVITGGNTGIGYETAKDLLRRGARVIIACRNMDKGRQAIRQLRWETECKEKSIRLMECDLCSFESIHNFAKLYDNEEERLDVLICNAGLAWPQYVVTKDGFNSIIQANYLGHFLLTNLLLDKLKKSRPSRIINVSSGAHKRVQSIDWFDVFTQFKNFHLLGVYASSKAFQILSTYKLKQDLLAEGVDVFSVNPGWVRTSIQSPMREAIGIYRFIIIYPILRLLKATFAKTPKAGARTIIYCAVEPSLEHSSDLYFKNCAPARTSSFCADNKTADHLWELSAKAVGLK</sequence>
<evidence type="ECO:0000256" key="1">
    <source>
        <dbReference type="ARBA" id="ARBA00023002"/>
    </source>
</evidence>
<comment type="caution">
    <text evidence="3">The sequence shown here is derived from an EMBL/GenBank/DDBJ whole genome shotgun (WGS) entry which is preliminary data.</text>
</comment>
<feature type="region of interest" description="Disordered" evidence="2">
    <location>
        <begin position="1"/>
        <end position="45"/>
    </location>
</feature>
<accession>A0A819HK16</accession>
<feature type="compositionally biased region" description="Low complexity" evidence="2">
    <location>
        <begin position="25"/>
        <end position="38"/>
    </location>
</feature>
<evidence type="ECO:0000313" key="3">
    <source>
        <dbReference type="EMBL" id="CAF3899400.1"/>
    </source>
</evidence>
<dbReference type="CDD" id="cd05327">
    <property type="entry name" value="retinol-DH_like_SDR_c_like"/>
    <property type="match status" value="1"/>
</dbReference>
<protein>
    <recommendedName>
        <fullName evidence="5">Retinol dehydrogenase 12</fullName>
    </recommendedName>
</protein>
<gene>
    <name evidence="3" type="ORF">FNK824_LOCUS20490</name>
</gene>
<dbReference type="PANTHER" id="PTHR43157">
    <property type="entry name" value="PHOSPHATIDYLINOSITOL-GLYCAN BIOSYNTHESIS CLASS F PROTEIN-RELATED"/>
    <property type="match status" value="1"/>
</dbReference>
<dbReference type="Proteomes" id="UP000663874">
    <property type="component" value="Unassembled WGS sequence"/>
</dbReference>